<dbReference type="Proteomes" id="UP000528734">
    <property type="component" value="Unassembled WGS sequence"/>
</dbReference>
<comment type="caution">
    <text evidence="2">The sequence shown here is derived from an EMBL/GenBank/DDBJ whole genome shotgun (WGS) entry which is preliminary data.</text>
</comment>
<organism evidence="2 3">
    <name type="scientific">Bradyrhizobium archetypum</name>
    <dbReference type="NCBI Taxonomy" id="2721160"/>
    <lineage>
        <taxon>Bacteria</taxon>
        <taxon>Pseudomonadati</taxon>
        <taxon>Pseudomonadota</taxon>
        <taxon>Alphaproteobacteria</taxon>
        <taxon>Hyphomicrobiales</taxon>
        <taxon>Nitrobacteraceae</taxon>
        <taxon>Bradyrhizobium</taxon>
    </lineage>
</organism>
<keyword evidence="1" id="KW-0812">Transmembrane</keyword>
<evidence type="ECO:0000256" key="1">
    <source>
        <dbReference type="SAM" id="Phobius"/>
    </source>
</evidence>
<feature type="transmembrane region" description="Helical" evidence="1">
    <location>
        <begin position="7"/>
        <end position="24"/>
    </location>
</feature>
<keyword evidence="1" id="KW-0472">Membrane</keyword>
<keyword evidence="1" id="KW-1133">Transmembrane helix</keyword>
<name>A0A7Y4H9F7_9BRAD</name>
<proteinExistence type="predicted"/>
<gene>
    <name evidence="2" type="ORF">HCN50_26925</name>
</gene>
<sequence>MTTYFKAGAWIAGAILGVLVWNVFPDFRPLVTWVLGAAFVCHVLSVIVEATVKRLISGELLELRRQCTATAARLDILDRKVTAILKDALEQRRLR</sequence>
<keyword evidence="3" id="KW-1185">Reference proteome</keyword>
<reference evidence="2 3" key="1">
    <citation type="submission" date="2020-03" db="EMBL/GenBank/DDBJ databases">
        <title>Bradyrhizobium diversity isolated from nodules of Muelleranthus trifoliolatus.</title>
        <authorList>
            <person name="Klepa M."/>
            <person name="Helene L."/>
            <person name="Hungria M."/>
        </authorList>
    </citation>
    <scope>NUCLEOTIDE SEQUENCE [LARGE SCALE GENOMIC DNA]</scope>
    <source>
        <strain evidence="2 3">WSM 1744</strain>
    </source>
</reference>
<feature type="transmembrane region" description="Helical" evidence="1">
    <location>
        <begin position="30"/>
        <end position="48"/>
    </location>
</feature>
<dbReference type="EMBL" id="JAAVLW010000009">
    <property type="protein sequence ID" value="NOJ49838.1"/>
    <property type="molecule type" value="Genomic_DNA"/>
</dbReference>
<protein>
    <submittedName>
        <fullName evidence="2">Uncharacterized protein</fullName>
    </submittedName>
</protein>
<dbReference type="RefSeq" id="WP_171712908.1">
    <property type="nucleotide sequence ID" value="NZ_JAAVLW010000009.1"/>
</dbReference>
<dbReference type="AlphaFoldDB" id="A0A7Y4H9F7"/>
<evidence type="ECO:0000313" key="3">
    <source>
        <dbReference type="Proteomes" id="UP000528734"/>
    </source>
</evidence>
<evidence type="ECO:0000313" key="2">
    <source>
        <dbReference type="EMBL" id="NOJ49838.1"/>
    </source>
</evidence>
<accession>A0A7Y4H9F7</accession>